<evidence type="ECO:0000259" key="12">
    <source>
        <dbReference type="SMART" id="SM00865"/>
    </source>
</evidence>
<evidence type="ECO:0000256" key="6">
    <source>
        <dbReference type="ARBA" id="ARBA00022741"/>
    </source>
</evidence>
<dbReference type="InterPro" id="IPR036525">
    <property type="entry name" value="Tubulin/FtsZ_GTPase_sf"/>
</dbReference>
<dbReference type="InterPro" id="IPR017975">
    <property type="entry name" value="Tubulin_CS"/>
</dbReference>
<feature type="domain" description="Tubulin/FtsZ 2-layer sandwich" evidence="12">
    <location>
        <begin position="249"/>
        <end position="393"/>
    </location>
</feature>
<keyword evidence="7 9" id="KW-0342">GTP-binding</keyword>
<evidence type="ECO:0000256" key="8">
    <source>
        <dbReference type="ARBA" id="ARBA00023212"/>
    </source>
</evidence>
<keyword evidence="5 9" id="KW-0493">Microtubule</keyword>
<evidence type="ECO:0000256" key="9">
    <source>
        <dbReference type="RuleBase" id="RU000352"/>
    </source>
</evidence>
<dbReference type="InterPro" id="IPR008280">
    <property type="entry name" value="Tub_FtsZ_C"/>
</dbReference>
<evidence type="ECO:0000313" key="13">
    <source>
        <dbReference type="EMBL" id="QLG73407.1"/>
    </source>
</evidence>
<evidence type="ECO:0000256" key="10">
    <source>
        <dbReference type="SAM" id="MobiDB-lite"/>
    </source>
</evidence>
<keyword evidence="4" id="KW-0963">Cytoplasm</keyword>
<dbReference type="GO" id="GO:0031122">
    <property type="term" value="P:cytoplasmic microtubule organization"/>
    <property type="evidence" value="ECO:0007669"/>
    <property type="project" value="InterPro"/>
</dbReference>
<dbReference type="PRINTS" id="PR01161">
    <property type="entry name" value="TUBULIN"/>
</dbReference>
<accession>A0A7H9B4D8</accession>
<dbReference type="InterPro" id="IPR000217">
    <property type="entry name" value="Tubulin"/>
</dbReference>
<dbReference type="GO" id="GO:0005816">
    <property type="term" value="C:spindle pole body"/>
    <property type="evidence" value="ECO:0007669"/>
    <property type="project" value="UniProtKB-SubCell"/>
</dbReference>
<gene>
    <name evidence="13" type="ORF">HG535_0E04910</name>
</gene>
<feature type="region of interest" description="Disordered" evidence="10">
    <location>
        <begin position="31"/>
        <end position="50"/>
    </location>
</feature>
<comment type="similarity">
    <text evidence="2 9">Belongs to the tubulin family.</text>
</comment>
<organism evidence="13 14">
    <name type="scientific">Zygotorulaspora mrakii</name>
    <name type="common">Zygosaccharomyces mrakii</name>
    <dbReference type="NCBI Taxonomy" id="42260"/>
    <lineage>
        <taxon>Eukaryota</taxon>
        <taxon>Fungi</taxon>
        <taxon>Dikarya</taxon>
        <taxon>Ascomycota</taxon>
        <taxon>Saccharomycotina</taxon>
        <taxon>Saccharomycetes</taxon>
        <taxon>Saccharomycetales</taxon>
        <taxon>Saccharomycetaceae</taxon>
        <taxon>Zygotorulaspora</taxon>
    </lineage>
</organism>
<sequence length="471" mass="52556">MTGEIITIQVGQCGNQIGKHFWSQLAKEHGIDRDGQGTVGDSPSRIRDDDTNPFFKMNDSNRYTPRALMLDLEPSAIQDVQNHFPGMFDSRASWISPEELGAGNSWSKGYDYGLANQDNFLNMIDKEIDSTDNFEGFQLIHSVAGGTGSGLGSSLLEAISDRYPKKFLTTYSVFPSSESEVVIQPYNTILTLRRLSENSDASVVFDNNALLNLTSRVFRDPYTSYLHTNQLISAAMSSITNSIRFPSYMYNSLPSIFSTMIPTPDLHFLIPGFTPFTSDYVTGGKDHKNNTPYDILLDLFDGSNSMVSHNTESPTYFSVYCSLIGMLEQNDILRAITKAQQRLNFAPWSYSSVHVNVGSRSPYLASQSGQNQTSGLILSNTSSVISLFDVSCKTFDKIFSKGAFLNTFKDGKMFQNGWDEFAESRQVVQNLVEEYLAAEQETYLDDVLLDEENIVGHHDVDMDTEADDNII</sequence>
<dbReference type="CDD" id="cd02188">
    <property type="entry name" value="gamma_tubulin"/>
    <property type="match status" value="1"/>
</dbReference>
<evidence type="ECO:0000256" key="3">
    <source>
        <dbReference type="ARBA" id="ARBA00018848"/>
    </source>
</evidence>
<proteinExistence type="inferred from homology"/>
<dbReference type="SMART" id="SM00864">
    <property type="entry name" value="Tubulin"/>
    <property type="match status" value="1"/>
</dbReference>
<dbReference type="Gene3D" id="1.10.287.600">
    <property type="entry name" value="Helix hairpin bin"/>
    <property type="match status" value="1"/>
</dbReference>
<dbReference type="Gene3D" id="3.30.1330.20">
    <property type="entry name" value="Tubulin/FtsZ, C-terminal domain"/>
    <property type="match status" value="1"/>
</dbReference>
<dbReference type="Pfam" id="PF03953">
    <property type="entry name" value="Tubulin_C"/>
    <property type="match status" value="1"/>
</dbReference>
<dbReference type="RefSeq" id="XP_037145134.1">
    <property type="nucleotide sequence ID" value="XM_037289239.1"/>
</dbReference>
<evidence type="ECO:0000259" key="11">
    <source>
        <dbReference type="SMART" id="SM00864"/>
    </source>
</evidence>
<dbReference type="GO" id="GO:0000930">
    <property type="term" value="C:gamma-tubulin complex"/>
    <property type="evidence" value="ECO:0007669"/>
    <property type="project" value="InterPro"/>
</dbReference>
<dbReference type="GO" id="GO:0005525">
    <property type="term" value="F:GTP binding"/>
    <property type="evidence" value="ECO:0007669"/>
    <property type="project" value="UniProtKB-UniRule"/>
</dbReference>
<dbReference type="GO" id="GO:0005874">
    <property type="term" value="C:microtubule"/>
    <property type="evidence" value="ECO:0007669"/>
    <property type="project" value="UniProtKB-KW"/>
</dbReference>
<dbReference type="AlphaFoldDB" id="A0A7H9B4D8"/>
<keyword evidence="8" id="KW-0206">Cytoskeleton</keyword>
<dbReference type="GO" id="GO:0007020">
    <property type="term" value="P:microtubule nucleation"/>
    <property type="evidence" value="ECO:0007669"/>
    <property type="project" value="InterPro"/>
</dbReference>
<dbReference type="SUPFAM" id="SSF52490">
    <property type="entry name" value="Tubulin nucleotide-binding domain-like"/>
    <property type="match status" value="1"/>
</dbReference>
<protein>
    <recommendedName>
        <fullName evidence="3 9">Tubulin gamma chain</fullName>
    </recommendedName>
</protein>
<keyword evidence="6 9" id="KW-0547">Nucleotide-binding</keyword>
<dbReference type="EMBL" id="CP058608">
    <property type="protein sequence ID" value="QLG73407.1"/>
    <property type="molecule type" value="Genomic_DNA"/>
</dbReference>
<keyword evidence="14" id="KW-1185">Reference proteome</keyword>
<evidence type="ECO:0000256" key="5">
    <source>
        <dbReference type="ARBA" id="ARBA00022701"/>
    </source>
</evidence>
<dbReference type="InterPro" id="IPR037103">
    <property type="entry name" value="Tubulin/FtsZ-like_C"/>
</dbReference>
<dbReference type="InterPro" id="IPR002454">
    <property type="entry name" value="Gamma_tubulin"/>
</dbReference>
<reference evidence="13 14" key="1">
    <citation type="submission" date="2020-07" db="EMBL/GenBank/DDBJ databases">
        <title>The yeast mating-type switching endonuclease HO is a domesticated member of an unorthodox homing genetic element family.</title>
        <authorList>
            <person name="Coughlan A.Y."/>
            <person name="Lombardi L."/>
            <person name="Braun-Galleani S."/>
            <person name="Martos A.R."/>
            <person name="Galeote V."/>
            <person name="Bigey F."/>
            <person name="Dequin S."/>
            <person name="Byrne K.P."/>
            <person name="Wolfe K.H."/>
        </authorList>
    </citation>
    <scope>NUCLEOTIDE SEQUENCE [LARGE SCALE GENOMIC DNA]</scope>
    <source>
        <strain evidence="13 14">NRRL Y-6702</strain>
    </source>
</reference>
<dbReference type="KEGG" id="zmk:HG535_0E04910"/>
<dbReference type="Gene3D" id="3.40.50.1440">
    <property type="entry name" value="Tubulin/FtsZ, GTPase domain"/>
    <property type="match status" value="1"/>
</dbReference>
<evidence type="ECO:0000256" key="7">
    <source>
        <dbReference type="ARBA" id="ARBA00023134"/>
    </source>
</evidence>
<name>A0A7H9B4D8_ZYGMR</name>
<dbReference type="SMART" id="SM00865">
    <property type="entry name" value="Tubulin_C"/>
    <property type="match status" value="1"/>
</dbReference>
<evidence type="ECO:0000256" key="1">
    <source>
        <dbReference type="ARBA" id="ARBA00004317"/>
    </source>
</evidence>
<dbReference type="Pfam" id="PF00091">
    <property type="entry name" value="Tubulin"/>
    <property type="match status" value="1"/>
</dbReference>
<dbReference type="OrthoDB" id="10249382at2759"/>
<dbReference type="SUPFAM" id="SSF55307">
    <property type="entry name" value="Tubulin C-terminal domain-like"/>
    <property type="match status" value="1"/>
</dbReference>
<dbReference type="InterPro" id="IPR003008">
    <property type="entry name" value="Tubulin_FtsZ_GTPase"/>
</dbReference>
<dbReference type="InterPro" id="IPR018316">
    <property type="entry name" value="Tubulin/FtsZ_2-layer-sand-dom"/>
</dbReference>
<evidence type="ECO:0000313" key="14">
    <source>
        <dbReference type="Proteomes" id="UP000509704"/>
    </source>
</evidence>
<evidence type="ECO:0000256" key="4">
    <source>
        <dbReference type="ARBA" id="ARBA00022490"/>
    </source>
</evidence>
<dbReference type="GeneID" id="59237149"/>
<dbReference type="PRINTS" id="PR01164">
    <property type="entry name" value="GAMMATUBULIN"/>
</dbReference>
<comment type="function">
    <text evidence="9">Tubulin is the major constituent of microtubules, protein filaments consisting of alpha- and beta-tubulin heterodimers. Gamma-tubulin is a key component of the gamma-tubulin ring complex (gTuRC) which mediates microtubule nucleation. The gTuRC regulates the minus-end nucleation of alpha-beta tubulin heterodimers that grow into microtubule protafilaments, a critical step in centrosome duplication and spindle formation.</text>
</comment>
<dbReference type="InterPro" id="IPR023123">
    <property type="entry name" value="Tubulin_C"/>
</dbReference>
<comment type="subcellular location">
    <subcellularLocation>
        <location evidence="1">Cytoplasm</location>
        <location evidence="1">Cytoskeleton</location>
        <location evidence="1">Microtubule organizing center</location>
        <location evidence="1">Spindle pole body</location>
    </subcellularLocation>
</comment>
<dbReference type="Proteomes" id="UP000509704">
    <property type="component" value="Chromosome 5"/>
</dbReference>
<dbReference type="PANTHER" id="PTHR11588">
    <property type="entry name" value="TUBULIN"/>
    <property type="match status" value="1"/>
</dbReference>
<evidence type="ECO:0000256" key="2">
    <source>
        <dbReference type="ARBA" id="ARBA00009636"/>
    </source>
</evidence>
<dbReference type="FunFam" id="1.10.287.600:FF:000004">
    <property type="entry name" value="Tubulin gamma chain"/>
    <property type="match status" value="1"/>
</dbReference>
<dbReference type="PROSITE" id="PS00227">
    <property type="entry name" value="TUBULIN"/>
    <property type="match status" value="1"/>
</dbReference>
<feature type="domain" description="Tubulin/FtsZ GTPase" evidence="11">
    <location>
        <begin position="51"/>
        <end position="247"/>
    </location>
</feature>